<sequence length="69" mass="7654">MPIYRKAKEFGVFSASEVATLGRVFDRLKREGDSEHLREALASRILANYSAGITDEEELVSASKLPLGR</sequence>
<reference evidence="2" key="1">
    <citation type="submission" date="2016-10" db="EMBL/GenBank/DDBJ databases">
        <authorList>
            <person name="Varghese N."/>
            <person name="Submissions S."/>
        </authorList>
    </citation>
    <scope>NUCLEOTIDE SEQUENCE [LARGE SCALE GENOMIC DNA]</scope>
    <source>
        <strain evidence="2">CGMCC 1.11022</strain>
    </source>
</reference>
<evidence type="ECO:0000313" key="2">
    <source>
        <dbReference type="Proteomes" id="UP000198894"/>
    </source>
</evidence>
<organism evidence="1 2">
    <name type="scientific">Mesorhizobium muleiense</name>
    <dbReference type="NCBI Taxonomy" id="1004279"/>
    <lineage>
        <taxon>Bacteria</taxon>
        <taxon>Pseudomonadati</taxon>
        <taxon>Pseudomonadota</taxon>
        <taxon>Alphaproteobacteria</taxon>
        <taxon>Hyphomicrobiales</taxon>
        <taxon>Phyllobacteriaceae</taxon>
        <taxon>Mesorhizobium</taxon>
    </lineage>
</organism>
<protein>
    <submittedName>
        <fullName evidence="1">Uncharacterized protein</fullName>
    </submittedName>
</protein>
<gene>
    <name evidence="1" type="ORF">SAMN05428953_101546</name>
</gene>
<evidence type="ECO:0000313" key="1">
    <source>
        <dbReference type="EMBL" id="SDI24660.1"/>
    </source>
</evidence>
<dbReference type="Proteomes" id="UP000198894">
    <property type="component" value="Unassembled WGS sequence"/>
</dbReference>
<proteinExistence type="predicted"/>
<name>A0A1G8J1W3_9HYPH</name>
<dbReference type="AlphaFoldDB" id="A0A1G8J1W3"/>
<keyword evidence="2" id="KW-1185">Reference proteome</keyword>
<dbReference type="EMBL" id="FNEE01000001">
    <property type="protein sequence ID" value="SDI24660.1"/>
    <property type="molecule type" value="Genomic_DNA"/>
</dbReference>
<accession>A0A1G8J1W3</accession>